<dbReference type="Pfam" id="PF00483">
    <property type="entry name" value="NTP_transferase"/>
    <property type="match status" value="1"/>
</dbReference>
<dbReference type="InterPro" id="IPR005771">
    <property type="entry name" value="GalU_uridylyltTrfase_bac/arc"/>
</dbReference>
<dbReference type="SUPFAM" id="SSF53448">
    <property type="entry name" value="Nucleotide-diphospho-sugar transferases"/>
    <property type="match status" value="1"/>
</dbReference>
<evidence type="ECO:0000256" key="1">
    <source>
        <dbReference type="ARBA" id="ARBA00006890"/>
    </source>
</evidence>
<dbReference type="AlphaFoldDB" id="A0A117I6Y1"/>
<sequence length="279" mass="30482">MKVHKAVIAAAGLGTRMFPITKTIDKAMLPIGSRPAIDLIIDECRTAGVDQIAVVVRAGSSQVQDYYTPDPNLESLLARHSWQSKGEVLNDIGRGIDFEFFHQRLDVDDYGTAVPLLLVEDFVGDESFYYISGDDVLIDAASTSTLHNLAEKVEVGGSGVVARACDRPEAGRYGVVEVSQRDDRLVLTEVREKVSPSDLTYDPLVNISRYVLPSAVIDLVRELPVDPHSGERRITDALLRLVDVGLPPVVHVTDGQYFDIGDRQGLLAANNFVAIRGLL</sequence>
<evidence type="ECO:0000256" key="2">
    <source>
        <dbReference type="ARBA" id="ARBA00012415"/>
    </source>
</evidence>
<dbReference type="InterPro" id="IPR029044">
    <property type="entry name" value="Nucleotide-diphossugar_trans"/>
</dbReference>
<dbReference type="EC" id="2.7.7.9" evidence="2"/>
<dbReference type="InterPro" id="IPR005835">
    <property type="entry name" value="NTP_transferase_dom"/>
</dbReference>
<keyword evidence="3 7" id="KW-0808">Transferase</keyword>
<evidence type="ECO:0000259" key="6">
    <source>
        <dbReference type="Pfam" id="PF00483"/>
    </source>
</evidence>
<dbReference type="STRING" id="146020.RMCB_4924"/>
<organism evidence="7 8">
    <name type="scientific">Mycolicibacterium brisbanense</name>
    <dbReference type="NCBI Taxonomy" id="146020"/>
    <lineage>
        <taxon>Bacteria</taxon>
        <taxon>Bacillati</taxon>
        <taxon>Actinomycetota</taxon>
        <taxon>Actinomycetes</taxon>
        <taxon>Mycobacteriales</taxon>
        <taxon>Mycobacteriaceae</taxon>
        <taxon>Mycolicibacterium</taxon>
    </lineage>
</organism>
<gene>
    <name evidence="7" type="ORF">RMCB_4924</name>
</gene>
<comment type="caution">
    <text evidence="7">The sequence shown here is derived from an EMBL/GenBank/DDBJ whole genome shotgun (WGS) entry which is preliminary data.</text>
</comment>
<proteinExistence type="inferred from homology"/>
<accession>A0A117I6Y1</accession>
<reference evidence="8" key="2">
    <citation type="submission" date="2016-02" db="EMBL/GenBank/DDBJ databases">
        <title>Draft genome sequence of five rapidly growing Mycobacterium species.</title>
        <authorList>
            <person name="Katahira K."/>
            <person name="Gotou Y."/>
            <person name="Iida K."/>
            <person name="Ogura Y."/>
            <person name="Hayashi T."/>
        </authorList>
    </citation>
    <scope>NUCLEOTIDE SEQUENCE [LARGE SCALE GENOMIC DNA]</scope>
    <source>
        <strain evidence="8">JCM15654</strain>
    </source>
</reference>
<evidence type="ECO:0000256" key="5">
    <source>
        <dbReference type="ARBA" id="ARBA00048128"/>
    </source>
</evidence>
<dbReference type="Gene3D" id="3.90.550.10">
    <property type="entry name" value="Spore Coat Polysaccharide Biosynthesis Protein SpsA, Chain A"/>
    <property type="match status" value="1"/>
</dbReference>
<dbReference type="RefSeq" id="WP_062830875.1">
    <property type="nucleotide sequence ID" value="NZ_BCSX01000044.1"/>
</dbReference>
<name>A0A117I6Y1_9MYCO</name>
<dbReference type="OrthoDB" id="9803306at2"/>
<feature type="domain" description="Nucleotidyl transferase" evidence="6">
    <location>
        <begin position="5"/>
        <end position="273"/>
    </location>
</feature>
<reference evidence="8" key="1">
    <citation type="journal article" date="2016" name="Genome Announc.">
        <title>Draft Genome Sequences of Five Rapidly Growing Mycobacterium Species, M. thermoresistibile, M. fortuitum subsp. acetamidolyticum, M. canariasense, M. brisbanense, and M. novocastrense.</title>
        <authorList>
            <person name="Katahira K."/>
            <person name="Ogura Y."/>
            <person name="Gotoh Y."/>
            <person name="Hayashi T."/>
        </authorList>
    </citation>
    <scope>NUCLEOTIDE SEQUENCE [LARGE SCALE GENOMIC DNA]</scope>
    <source>
        <strain evidence="8">JCM15654</strain>
    </source>
</reference>
<dbReference type="PANTHER" id="PTHR43197">
    <property type="entry name" value="UTP--GLUCOSE-1-PHOSPHATE URIDYLYLTRANSFERASE"/>
    <property type="match status" value="1"/>
</dbReference>
<keyword evidence="4 7" id="KW-0548">Nucleotidyltransferase</keyword>
<protein>
    <recommendedName>
        <fullName evidence="2">UTP--glucose-1-phosphate uridylyltransferase</fullName>
        <ecNumber evidence="2">2.7.7.9</ecNumber>
    </recommendedName>
</protein>
<dbReference type="EMBL" id="BCSX01000044">
    <property type="protein sequence ID" value="GAS90828.1"/>
    <property type="molecule type" value="Genomic_DNA"/>
</dbReference>
<evidence type="ECO:0000256" key="4">
    <source>
        <dbReference type="ARBA" id="ARBA00022695"/>
    </source>
</evidence>
<evidence type="ECO:0000256" key="3">
    <source>
        <dbReference type="ARBA" id="ARBA00022679"/>
    </source>
</evidence>
<comment type="similarity">
    <text evidence="1">Belongs to the UDPGP type 2 family.</text>
</comment>
<dbReference type="PANTHER" id="PTHR43197:SF1">
    <property type="entry name" value="UTP--GLUCOSE-1-PHOSPHATE URIDYLYLTRANSFERASE"/>
    <property type="match status" value="1"/>
</dbReference>
<keyword evidence="8" id="KW-1185">Reference proteome</keyword>
<comment type="catalytic activity">
    <reaction evidence="5">
        <text>alpha-D-glucose 1-phosphate + UTP + H(+) = UDP-alpha-D-glucose + diphosphate</text>
        <dbReference type="Rhea" id="RHEA:19889"/>
        <dbReference type="ChEBI" id="CHEBI:15378"/>
        <dbReference type="ChEBI" id="CHEBI:33019"/>
        <dbReference type="ChEBI" id="CHEBI:46398"/>
        <dbReference type="ChEBI" id="CHEBI:58601"/>
        <dbReference type="ChEBI" id="CHEBI:58885"/>
        <dbReference type="EC" id="2.7.7.9"/>
    </reaction>
</comment>
<dbReference type="GO" id="GO:0003983">
    <property type="term" value="F:UTP:glucose-1-phosphate uridylyltransferase activity"/>
    <property type="evidence" value="ECO:0007669"/>
    <property type="project" value="UniProtKB-EC"/>
</dbReference>
<dbReference type="GO" id="GO:0006011">
    <property type="term" value="P:UDP-alpha-D-glucose metabolic process"/>
    <property type="evidence" value="ECO:0007669"/>
    <property type="project" value="InterPro"/>
</dbReference>
<evidence type="ECO:0000313" key="7">
    <source>
        <dbReference type="EMBL" id="GAS90828.1"/>
    </source>
</evidence>
<dbReference type="Proteomes" id="UP000069620">
    <property type="component" value="Unassembled WGS sequence"/>
</dbReference>
<evidence type="ECO:0000313" key="8">
    <source>
        <dbReference type="Proteomes" id="UP000069620"/>
    </source>
</evidence>